<evidence type="ECO:0000313" key="3">
    <source>
        <dbReference type="Proteomes" id="UP000054845"/>
    </source>
</evidence>
<reference evidence="3" key="1">
    <citation type="submission" date="2014-09" db="EMBL/GenBank/DDBJ databases">
        <authorList>
            <person name="Sharma Rahul"/>
            <person name="Thines Marco"/>
        </authorList>
    </citation>
    <scope>NUCLEOTIDE SEQUENCE [LARGE SCALE GENOMIC DNA]</scope>
</reference>
<feature type="compositionally biased region" description="Polar residues" evidence="1">
    <location>
        <begin position="249"/>
        <end position="263"/>
    </location>
</feature>
<feature type="region of interest" description="Disordered" evidence="1">
    <location>
        <begin position="41"/>
        <end position="62"/>
    </location>
</feature>
<feature type="compositionally biased region" description="Low complexity" evidence="1">
    <location>
        <begin position="521"/>
        <end position="542"/>
    </location>
</feature>
<feature type="compositionally biased region" description="Acidic residues" evidence="1">
    <location>
        <begin position="610"/>
        <end position="619"/>
    </location>
</feature>
<evidence type="ECO:0000256" key="1">
    <source>
        <dbReference type="SAM" id="MobiDB-lite"/>
    </source>
</evidence>
<feature type="compositionally biased region" description="Low complexity" evidence="1">
    <location>
        <begin position="958"/>
        <end position="967"/>
    </location>
</feature>
<feature type="region of interest" description="Disordered" evidence="1">
    <location>
        <begin position="248"/>
        <end position="419"/>
    </location>
</feature>
<feature type="compositionally biased region" description="Low complexity" evidence="1">
    <location>
        <begin position="1151"/>
        <end position="1162"/>
    </location>
</feature>
<feature type="region of interest" description="Disordered" evidence="1">
    <location>
        <begin position="474"/>
        <end position="1177"/>
    </location>
</feature>
<keyword evidence="3" id="KW-1185">Reference proteome</keyword>
<evidence type="ECO:0000313" key="2">
    <source>
        <dbReference type="EMBL" id="CEH12393.1"/>
    </source>
</evidence>
<feature type="compositionally biased region" description="Gly residues" evidence="1">
    <location>
        <begin position="338"/>
        <end position="348"/>
    </location>
</feature>
<name>A0A0P1B9N9_9BASI</name>
<feature type="compositionally biased region" description="Basic and acidic residues" evidence="1">
    <location>
        <begin position="1131"/>
        <end position="1140"/>
    </location>
</feature>
<feature type="compositionally biased region" description="Polar residues" evidence="1">
    <location>
        <begin position="571"/>
        <end position="597"/>
    </location>
</feature>
<feature type="compositionally biased region" description="Basic and acidic residues" evidence="1">
    <location>
        <begin position="736"/>
        <end position="751"/>
    </location>
</feature>
<dbReference type="EMBL" id="CCYA01000149">
    <property type="protein sequence ID" value="CEH12393.1"/>
    <property type="molecule type" value="Genomic_DNA"/>
</dbReference>
<feature type="compositionally biased region" description="Basic residues" evidence="1">
    <location>
        <begin position="974"/>
        <end position="986"/>
    </location>
</feature>
<proteinExistence type="predicted"/>
<protein>
    <submittedName>
        <fullName evidence="2">Uncharacterized protein</fullName>
    </submittedName>
</protein>
<feature type="compositionally biased region" description="Polar residues" evidence="1">
    <location>
        <begin position="1097"/>
        <end position="1111"/>
    </location>
</feature>
<dbReference type="Proteomes" id="UP000054845">
    <property type="component" value="Unassembled WGS sequence"/>
</dbReference>
<feature type="compositionally biased region" description="Polar residues" evidence="1">
    <location>
        <begin position="351"/>
        <end position="385"/>
    </location>
</feature>
<organism evidence="2 3">
    <name type="scientific">Ceraceosorus bombacis</name>
    <dbReference type="NCBI Taxonomy" id="401625"/>
    <lineage>
        <taxon>Eukaryota</taxon>
        <taxon>Fungi</taxon>
        <taxon>Dikarya</taxon>
        <taxon>Basidiomycota</taxon>
        <taxon>Ustilaginomycotina</taxon>
        <taxon>Exobasidiomycetes</taxon>
        <taxon>Ceraceosorales</taxon>
        <taxon>Ceraceosoraceae</taxon>
        <taxon>Ceraceosorus</taxon>
    </lineage>
</organism>
<dbReference type="AlphaFoldDB" id="A0A0P1B9N9"/>
<sequence>MTSLTTMFVVGPEEYVEFNETMGSKAFLEHVWDQSQTPLKQEDTSASGTHLHGTGARIHGEPPKIEFPTVKRIRGKGNAYKVTGKFITWDELARMNPLAISAPPSLDVFRSRGAQVGHGEKLQPGAWLEQPKKLRVKQSCDEQNGARGSHESKYAHEISEMQHNHNEDGQVVEIPLGSDGGVSSDQEEDRSVTPRPMVSKDGALTPTISLGRRSGHSLFERLGMGEDSHEAQAGSTADVLPVSIAPSATLPSDANASASSSTVSKRRPTQTLRLPIPQSIGAAREQSAPLRTPVAQTPLSATHPPPITPLKHDRHSRMEVIPLTPSSEAPYPSPGIGQAKGLGLGGLEGQVPQTPTESGTSSGLANTLSAPSVSQPGAPGLSSTRLFGGSSPLGRPDGLPGLARSSYGATGGLGTHDALLTPPKAVRALPASSSSGALHPIEAALGYSPGRSSSPSSASNQIEAMLARLRSARSGLGQGGSLASKWASPVASERSLPASKPHKLSPGKEEDEQALSLGNGTATSTSESPTKSTASATTAADQSSDEREAQDGPDVSARGSTDANGPVSEPPEQQQHSTAPSGQLGATSSRANGSQNKPKNRRARGRATSEPDDDADAEDPQASATPTLTSRNTAGIRELDRSSVRQKMSTPADTGSRFTEELKAATAPASRSPHCPPPTSPRESRSAKSGAKNPSADTSASLPGPSERGQDLRNPTKSQRNTDRQGKKKGALLNAKDSHEIEALDYQEMRRRSGKTLPMSSWDDEGDAAEGTPPFNSTTEHDSSAGRAQTRNRGMLGTSSETVGPSEPHQGETTPSSLPVSVPKEPRSMRAAKAQPTLPAANASKGSLTQAKTGGPAAGGNETRHPDVGDRNVAIPAVGVKEVSSEEISPRKHNHPQAWADDDSDGDSLPELPDDWSVATPKQPKTVAVPQADANVSRRSSITSSADGNRSLAAGSVNEASPANAASPEEKSRRGSKRGGKGRGKKSQQTAQSKSERPPPGETPAPQLSATEGAPMGLKIAGRAAEEIAPRAQGRGTADTSGGLRIAGSASHAERERSQPISPPKGPRADRVRGKASNLSLAAAQTDRVPNGAGRHSNPSTPRSANKTHYQQAEMPKSATSEGFTRKQHPRRAEHDDRSHASRPHGRPRIAGADGAFARLAGGALGSKGSKDPLGGH</sequence>
<dbReference type="OrthoDB" id="3366613at2759"/>
<accession>A0A0P1B9N9</accession>
<feature type="compositionally biased region" description="Polar residues" evidence="1">
    <location>
        <begin position="937"/>
        <end position="948"/>
    </location>
</feature>
<feature type="compositionally biased region" description="Polar residues" evidence="1">
    <location>
        <begin position="645"/>
        <end position="657"/>
    </location>
</feature>
<feature type="compositionally biased region" description="Acidic residues" evidence="1">
    <location>
        <begin position="900"/>
        <end position="914"/>
    </location>
</feature>
<feature type="compositionally biased region" description="Polar residues" evidence="1">
    <location>
        <begin position="786"/>
        <end position="803"/>
    </location>
</feature>
<feature type="region of interest" description="Disordered" evidence="1">
    <location>
        <begin position="171"/>
        <end position="212"/>
    </location>
</feature>